<protein>
    <submittedName>
        <fullName evidence="3">DNA-binding response regulator, NarL/FixJ family, contains REC and HTH domains</fullName>
    </submittedName>
</protein>
<feature type="domain" description="HTH luxR-type" evidence="2">
    <location>
        <begin position="146"/>
        <end position="211"/>
    </location>
</feature>
<dbReference type="PANTHER" id="PTHR43214">
    <property type="entry name" value="TWO-COMPONENT RESPONSE REGULATOR"/>
    <property type="match status" value="1"/>
</dbReference>
<dbReference type="InterPro" id="IPR039420">
    <property type="entry name" value="WalR-like"/>
</dbReference>
<dbReference type="InterPro" id="IPR000792">
    <property type="entry name" value="Tscrpt_reg_LuxR_C"/>
</dbReference>
<reference evidence="4" key="1">
    <citation type="submission" date="2017-08" db="EMBL/GenBank/DDBJ databases">
        <authorList>
            <person name="Varghese N."/>
            <person name="Submissions S."/>
        </authorList>
    </citation>
    <scope>NUCLEOTIDE SEQUENCE [LARGE SCALE GENOMIC DNA]</scope>
    <source>
        <strain evidence="4">USBA17B2</strain>
    </source>
</reference>
<dbReference type="InterPro" id="IPR011006">
    <property type="entry name" value="CheY-like_superfamily"/>
</dbReference>
<dbReference type="AlphaFoldDB" id="A0A285VDN8"/>
<dbReference type="Gene3D" id="3.40.50.2300">
    <property type="match status" value="1"/>
</dbReference>
<dbReference type="SUPFAM" id="SSF46894">
    <property type="entry name" value="C-terminal effector domain of the bipartite response regulators"/>
    <property type="match status" value="1"/>
</dbReference>
<dbReference type="PROSITE" id="PS50043">
    <property type="entry name" value="HTH_LUXR_2"/>
    <property type="match status" value="1"/>
</dbReference>
<dbReference type="EMBL" id="OBQK01000001">
    <property type="protein sequence ID" value="SOC52235.1"/>
    <property type="molecule type" value="Genomic_DNA"/>
</dbReference>
<dbReference type="GO" id="GO:0006355">
    <property type="term" value="P:regulation of DNA-templated transcription"/>
    <property type="evidence" value="ECO:0007669"/>
    <property type="project" value="InterPro"/>
</dbReference>
<dbReference type="GO" id="GO:0003677">
    <property type="term" value="F:DNA binding"/>
    <property type="evidence" value="ECO:0007669"/>
    <property type="project" value="UniProtKB-KW"/>
</dbReference>
<dbReference type="Proteomes" id="UP000219688">
    <property type="component" value="Unassembled WGS sequence"/>
</dbReference>
<proteinExistence type="predicted"/>
<dbReference type="PANTHER" id="PTHR43214:SF43">
    <property type="entry name" value="TWO-COMPONENT RESPONSE REGULATOR"/>
    <property type="match status" value="1"/>
</dbReference>
<dbReference type="RefSeq" id="WP_097186643.1">
    <property type="nucleotide sequence ID" value="NZ_OBQK01000001.1"/>
</dbReference>
<dbReference type="InterPro" id="IPR016032">
    <property type="entry name" value="Sig_transdc_resp-reg_C-effctor"/>
</dbReference>
<dbReference type="SUPFAM" id="SSF52172">
    <property type="entry name" value="CheY-like"/>
    <property type="match status" value="1"/>
</dbReference>
<dbReference type="SMART" id="SM00421">
    <property type="entry name" value="HTH_LUXR"/>
    <property type="match status" value="1"/>
</dbReference>
<evidence type="ECO:0000256" key="1">
    <source>
        <dbReference type="ARBA" id="ARBA00023125"/>
    </source>
</evidence>
<name>A0A285VDN8_9MICO</name>
<evidence type="ECO:0000313" key="4">
    <source>
        <dbReference type="Proteomes" id="UP000219688"/>
    </source>
</evidence>
<dbReference type="PRINTS" id="PR00038">
    <property type="entry name" value="HTHLUXR"/>
</dbReference>
<sequence length="226" mass="24504">MSTPVDVAIVNDYEVVVHGVAAMLEPYADRVRVAELDMGRPPVTPVDVTLYDTFAQAQVDGSPVELLVNIPGAGRVVVYSWNIQAPLVALAIEKGCSGYLPKSARAAELVEAIERIAAGEVVVPGHSLFGLPPSVAEPEPEPDTPWPGKEHGLSARESEVISLITQGLSNEEIATRSYLTINTVKSYIRTAYRKIGVTRRAQAVRWGVEHGMLPTRQREIDPHHLG</sequence>
<keyword evidence="4" id="KW-1185">Reference proteome</keyword>
<dbReference type="Pfam" id="PF00196">
    <property type="entry name" value="GerE"/>
    <property type="match status" value="1"/>
</dbReference>
<accession>A0A285VDN8</accession>
<evidence type="ECO:0000259" key="2">
    <source>
        <dbReference type="PROSITE" id="PS50043"/>
    </source>
</evidence>
<dbReference type="CDD" id="cd06170">
    <property type="entry name" value="LuxR_C_like"/>
    <property type="match status" value="1"/>
</dbReference>
<keyword evidence="1 3" id="KW-0238">DNA-binding</keyword>
<organism evidence="3 4">
    <name type="scientific">Ornithinimicrobium cerasi</name>
    <dbReference type="NCBI Taxonomy" id="2248773"/>
    <lineage>
        <taxon>Bacteria</taxon>
        <taxon>Bacillati</taxon>
        <taxon>Actinomycetota</taxon>
        <taxon>Actinomycetes</taxon>
        <taxon>Micrococcales</taxon>
        <taxon>Ornithinimicrobiaceae</taxon>
        <taxon>Ornithinimicrobium</taxon>
    </lineage>
</organism>
<evidence type="ECO:0000313" key="3">
    <source>
        <dbReference type="EMBL" id="SOC52235.1"/>
    </source>
</evidence>
<gene>
    <name evidence="3" type="ORF">SAMN05421879_101459</name>
</gene>